<dbReference type="Gene3D" id="3.10.10.10">
    <property type="entry name" value="HIV Type 1 Reverse Transcriptase, subunit A, domain 1"/>
    <property type="match status" value="1"/>
</dbReference>
<evidence type="ECO:0000256" key="1">
    <source>
        <dbReference type="SAM" id="MobiDB-lite"/>
    </source>
</evidence>
<evidence type="ECO:0000313" key="3">
    <source>
        <dbReference type="EMBL" id="KAL0295850.1"/>
    </source>
</evidence>
<accession>A0AAW2JMT1</accession>
<feature type="domain" description="Reverse transcriptase" evidence="2">
    <location>
        <begin position="770"/>
        <end position="862"/>
    </location>
</feature>
<evidence type="ECO:0000259" key="2">
    <source>
        <dbReference type="Pfam" id="PF00078"/>
    </source>
</evidence>
<dbReference type="SUPFAM" id="SSF56672">
    <property type="entry name" value="DNA/RNA polymerases"/>
    <property type="match status" value="1"/>
</dbReference>
<dbReference type="Gene3D" id="3.30.70.270">
    <property type="match status" value="1"/>
</dbReference>
<protein>
    <submittedName>
        <fullName evidence="3">Enzymatic polyprotein</fullName>
    </submittedName>
</protein>
<dbReference type="EMBL" id="JACGWM010000928">
    <property type="protein sequence ID" value="KAL0295850.1"/>
    <property type="molecule type" value="Genomic_DNA"/>
</dbReference>
<feature type="region of interest" description="Disordered" evidence="1">
    <location>
        <begin position="1"/>
        <end position="78"/>
    </location>
</feature>
<dbReference type="InterPro" id="IPR043128">
    <property type="entry name" value="Rev_trsase/Diguanyl_cyclase"/>
</dbReference>
<dbReference type="PANTHER" id="PTHR33064:SF37">
    <property type="entry name" value="RIBONUCLEASE H"/>
    <property type="match status" value="1"/>
</dbReference>
<dbReference type="Pfam" id="PF01107">
    <property type="entry name" value="MP"/>
    <property type="match status" value="1"/>
</dbReference>
<gene>
    <name evidence="3" type="ORF">Scaly_3085600</name>
</gene>
<dbReference type="InterPro" id="IPR000477">
    <property type="entry name" value="RT_dom"/>
</dbReference>
<reference evidence="3" key="2">
    <citation type="journal article" date="2024" name="Plant">
        <title>Genomic evolution and insights into agronomic trait innovations of Sesamum species.</title>
        <authorList>
            <person name="Miao H."/>
            <person name="Wang L."/>
            <person name="Qu L."/>
            <person name="Liu H."/>
            <person name="Sun Y."/>
            <person name="Le M."/>
            <person name="Wang Q."/>
            <person name="Wei S."/>
            <person name="Zheng Y."/>
            <person name="Lin W."/>
            <person name="Duan Y."/>
            <person name="Cao H."/>
            <person name="Xiong S."/>
            <person name="Wang X."/>
            <person name="Wei L."/>
            <person name="Li C."/>
            <person name="Ma Q."/>
            <person name="Ju M."/>
            <person name="Zhao R."/>
            <person name="Li G."/>
            <person name="Mu C."/>
            <person name="Tian Q."/>
            <person name="Mei H."/>
            <person name="Zhang T."/>
            <person name="Gao T."/>
            <person name="Zhang H."/>
        </authorList>
    </citation>
    <scope>NUCLEOTIDE SEQUENCE</scope>
    <source>
        <strain evidence="3">KEN8</strain>
    </source>
</reference>
<dbReference type="CDD" id="cd01647">
    <property type="entry name" value="RT_LTR"/>
    <property type="match status" value="1"/>
</dbReference>
<dbReference type="InterPro" id="IPR028919">
    <property type="entry name" value="Viral_movement"/>
</dbReference>
<dbReference type="AlphaFoldDB" id="A0AAW2JMT1"/>
<reference evidence="3" key="1">
    <citation type="submission" date="2020-06" db="EMBL/GenBank/DDBJ databases">
        <authorList>
            <person name="Li T."/>
            <person name="Hu X."/>
            <person name="Zhang T."/>
            <person name="Song X."/>
            <person name="Zhang H."/>
            <person name="Dai N."/>
            <person name="Sheng W."/>
            <person name="Hou X."/>
            <person name="Wei L."/>
        </authorList>
    </citation>
    <scope>NUCLEOTIDE SEQUENCE</scope>
    <source>
        <strain evidence="3">KEN8</strain>
        <tissue evidence="3">Leaf</tissue>
    </source>
</reference>
<dbReference type="InterPro" id="IPR043502">
    <property type="entry name" value="DNA/RNA_pol_sf"/>
</dbReference>
<feature type="compositionally biased region" description="Basic and acidic residues" evidence="1">
    <location>
        <begin position="8"/>
        <end position="48"/>
    </location>
</feature>
<dbReference type="InterPro" id="IPR051320">
    <property type="entry name" value="Viral_Replic_Matur_Polypro"/>
</dbReference>
<dbReference type="PANTHER" id="PTHR33064">
    <property type="entry name" value="POL PROTEIN"/>
    <property type="match status" value="1"/>
</dbReference>
<name>A0AAW2JMT1_9LAMI</name>
<organism evidence="3">
    <name type="scientific">Sesamum calycinum</name>
    <dbReference type="NCBI Taxonomy" id="2727403"/>
    <lineage>
        <taxon>Eukaryota</taxon>
        <taxon>Viridiplantae</taxon>
        <taxon>Streptophyta</taxon>
        <taxon>Embryophyta</taxon>
        <taxon>Tracheophyta</taxon>
        <taxon>Spermatophyta</taxon>
        <taxon>Magnoliopsida</taxon>
        <taxon>eudicotyledons</taxon>
        <taxon>Gunneridae</taxon>
        <taxon>Pentapetalae</taxon>
        <taxon>asterids</taxon>
        <taxon>lamiids</taxon>
        <taxon>Lamiales</taxon>
        <taxon>Pedaliaceae</taxon>
        <taxon>Sesamum</taxon>
    </lineage>
</organism>
<feature type="non-terminal residue" evidence="3">
    <location>
        <position position="1"/>
    </location>
</feature>
<proteinExistence type="predicted"/>
<sequence length="912" mass="104805">IPEEPLSSEDHGGLKQKPEHTNLDKGADQQGLHPKDLDEQIQDPHEEPLQEELSDGPIPGPMKVSKTATAGDVEQETKASMKRRQKLIRMDLQPSQNNYNEGDRLQTSEILSGFFSRMTVSNKTMERIMRQDSNLNPYDGLRIGGSLIPKEEILKELSRLREEIAVTMKWIHIRTIEVVIKVTFKEGVDSEIHLSIMDRRINNLRDGCLGTMIGNLKEYIEIPRIFCAKVMTPDPIRIPRIGGVDIVIKDHPVLDRTISSRTEFSSRMSFSEDRIMGYKGKERDLLKALTPQEIRPVVGRHEGMLEIAGHEILVAGVAGRENGSSDFIRIRSYCQPSPGLSLGHGIGSRFPSLTSIYAAYSRCVYSFDHRRKSLPTRSIAMAIDLKSLNHLKAHRRSRCHNTDRGQILSWNPPSSLHTPTALDKAYDDHALWYSHLSPYPRYSLRIHVTVMIPQVRGLIPYYQNRESQSYRPSLKRPPYDDSCESVQLYDQYSIEYLQLILTQDPEFAQQNLEFSLKKQGKILILDTGIREAKIMIGGAFGTPWFKVKTPPIYFHDTGADILLGNNFIQTFARYMQDNQRNLLIFTTNCGSEIQVLRREKAFNRIMPINFRSKRGDFDGRLTHPKMQDKRKFGKVLLSFRQQGLIDNNSFYEESEEDIKNLKEALQELKTMDISEESKLSLENVKRLIYRNFSENPLAWWDRNKIEATLKIKEEYKYEYVRYKPIQMNMKDKKDMQMIIKEHINLGLMEPGISAYSSPGFLVRNHGEVKRGKPRLVINYQGINKILEFDGYYIPSRKRLIDCIKGAKVFSKFGCKSGFYQIKMESESKKFTAFSTPQGQYIWNVLPMGLANAPQIFQRKMDFGYSKISVLRTSSNHTTATDGSQILGSFSNKQHNLISFPTLGCRRYSSIRT</sequence>
<dbReference type="Pfam" id="PF00078">
    <property type="entry name" value="RVT_1"/>
    <property type="match status" value="1"/>
</dbReference>
<comment type="caution">
    <text evidence="3">The sequence shown here is derived from an EMBL/GenBank/DDBJ whole genome shotgun (WGS) entry which is preliminary data.</text>
</comment>